<proteinExistence type="predicted"/>
<feature type="compositionally biased region" description="Polar residues" evidence="1">
    <location>
        <begin position="728"/>
        <end position="746"/>
    </location>
</feature>
<dbReference type="InterPro" id="IPR015915">
    <property type="entry name" value="Kelch-typ_b-propeller"/>
</dbReference>
<protein>
    <submittedName>
        <fullName evidence="2">Kelch motif family protein</fullName>
    </submittedName>
</protein>
<feature type="compositionally biased region" description="Polar residues" evidence="1">
    <location>
        <begin position="765"/>
        <end position="776"/>
    </location>
</feature>
<dbReference type="Pfam" id="PF24681">
    <property type="entry name" value="Kelch_KLHDC2_KLHL20_DRC7"/>
    <property type="match status" value="1"/>
</dbReference>
<sequence length="933" mass="108344">MSLLVPNKHQSSITNLSKIDNNLLHLSGLKKVKRRHSQKRMTVDNVITPKESANIEQWNEIRVSNTLPSRRAHHSSLVVGELLYVYGGVDTRQGMCSADYLWAVNPLGQFLKWECLKIEDKPRILPGILMKQIFLKIIRQVNFGEPYSPSRRRRQSSNKNFKRLNPLCFQINLKTLRSQNFQVAVLQPSSGQKLNDKMAHFDLTCIDSHTAVFYKPENIIITFGGYYNNAFINNFLSLIHVQSKKWIIANDLINSPFPLARCDHAAVLLGDKMYLMGGKNIELNMQFNDLWLFDIPNYKWQQVLTPFNNSLPPPRSGHAITADEESGKIYIFGGSSLTQTQELNDFYSFDTKKEVWELLHASHYPEDVSQSLLNFPGNALKRLTRKLTNQLSFIKNQQPLTPLHQAQKKRQEYMKMKQMHSNVNSFLDDSTVQSKHGSILNAINFTKPSFAFTPFNFNKNVVSPTATGSYILDSEKDVSVSRLPIPKFDNQTQEEIKENVKNQCEQNSQQDQQNEILDLTYSPGEALFRQQQNLIRITKLRKKNLKNQINYESKTSEAYKKYKELRDSQMPFRQTNDYQFLQSKKRFSMDDQNSQLNLSSQILAQSKPLFEEMNVRIQDQEGYPVIYHKRAFNIQYTNFINTYFKSQKDRNEYLEQVKSQNIEQEINQFDSEGEQREKDRDRDQFQKSMLPEIPQILVDHINKVDTLRYFQRKKYLKDNIGKSRQKYVGNQANTSFKVNKNSKDNLVQDNSNQLQSQKYLQQSKTNINSPTSSNLSPAKRQQIWSPKTEVNSPQGSPSKSKKEQGFSQLLEASTNKAINNFLRFDQLDRMTPTSRQLKESMIGNLQQYCDLKAITKEQQQIKHQQHQSKSSHKMFSPREGIVSGKFPTQRDGMTINLMCEYSDEIGGKNQKSIILFGGDRFRMTYNDLYCFNL</sequence>
<reference evidence="2 3" key="1">
    <citation type="submission" date="2014-06" db="EMBL/GenBank/DDBJ databases">
        <authorList>
            <person name="Swart Estienne"/>
        </authorList>
    </citation>
    <scope>NUCLEOTIDE SEQUENCE [LARGE SCALE GENOMIC DNA]</scope>
    <source>
        <strain evidence="2 3">130c</strain>
    </source>
</reference>
<accession>A0A077ZXB8</accession>
<feature type="compositionally biased region" description="Basic and acidic residues" evidence="1">
    <location>
        <begin position="673"/>
        <end position="684"/>
    </location>
</feature>
<feature type="region of interest" description="Disordered" evidence="1">
    <location>
        <begin position="664"/>
        <end position="684"/>
    </location>
</feature>
<dbReference type="AlphaFoldDB" id="A0A077ZXB8"/>
<dbReference type="OMA" id="WIIANDL"/>
<dbReference type="InParanoid" id="A0A077ZXB8"/>
<dbReference type="SUPFAM" id="SSF117281">
    <property type="entry name" value="Kelch motif"/>
    <property type="match status" value="2"/>
</dbReference>
<dbReference type="OrthoDB" id="4447at2759"/>
<dbReference type="EMBL" id="CCKQ01003441">
    <property type="protein sequence ID" value="CDW74556.1"/>
    <property type="molecule type" value="Genomic_DNA"/>
</dbReference>
<name>A0A077ZXB8_STYLE</name>
<dbReference type="PANTHER" id="PTHR23244">
    <property type="entry name" value="KELCH REPEAT DOMAIN"/>
    <property type="match status" value="1"/>
</dbReference>
<dbReference type="PANTHER" id="PTHR23244:SF471">
    <property type="entry name" value="GUANINE NUCLEOTIDE-BINDING PROTEIN SUBUNIT BETA 1-RELATED"/>
    <property type="match status" value="1"/>
</dbReference>
<evidence type="ECO:0000256" key="1">
    <source>
        <dbReference type="SAM" id="MobiDB-lite"/>
    </source>
</evidence>
<feature type="region of interest" description="Disordered" evidence="1">
    <location>
        <begin position="761"/>
        <end position="806"/>
    </location>
</feature>
<feature type="region of interest" description="Disordered" evidence="1">
    <location>
        <begin position="726"/>
        <end position="746"/>
    </location>
</feature>
<keyword evidence="3" id="KW-1185">Reference proteome</keyword>
<dbReference type="Gene3D" id="2.120.10.80">
    <property type="entry name" value="Kelch-type beta propeller"/>
    <property type="match status" value="1"/>
</dbReference>
<gene>
    <name evidence="2" type="primary">Contig5341.g5715</name>
    <name evidence="2" type="ORF">STYLEM_3536</name>
</gene>
<organism evidence="2 3">
    <name type="scientific">Stylonychia lemnae</name>
    <name type="common">Ciliate</name>
    <dbReference type="NCBI Taxonomy" id="5949"/>
    <lineage>
        <taxon>Eukaryota</taxon>
        <taxon>Sar</taxon>
        <taxon>Alveolata</taxon>
        <taxon>Ciliophora</taxon>
        <taxon>Intramacronucleata</taxon>
        <taxon>Spirotrichea</taxon>
        <taxon>Stichotrichia</taxon>
        <taxon>Sporadotrichida</taxon>
        <taxon>Oxytrichidae</taxon>
        <taxon>Stylonychinae</taxon>
        <taxon>Stylonychia</taxon>
    </lineage>
</organism>
<evidence type="ECO:0000313" key="2">
    <source>
        <dbReference type="EMBL" id="CDW74556.1"/>
    </source>
</evidence>
<dbReference type="Proteomes" id="UP000039865">
    <property type="component" value="Unassembled WGS sequence"/>
</dbReference>
<feature type="compositionally biased region" description="Polar residues" evidence="1">
    <location>
        <begin position="782"/>
        <end position="798"/>
    </location>
</feature>
<evidence type="ECO:0000313" key="3">
    <source>
        <dbReference type="Proteomes" id="UP000039865"/>
    </source>
</evidence>